<dbReference type="EMBL" id="BAABIS010000001">
    <property type="protein sequence ID" value="GAA4880734.1"/>
    <property type="molecule type" value="Genomic_DNA"/>
</dbReference>
<dbReference type="SUPFAM" id="SSF46689">
    <property type="entry name" value="Homeodomain-like"/>
    <property type="match status" value="1"/>
</dbReference>
<evidence type="ECO:0000259" key="6">
    <source>
        <dbReference type="PROSITE" id="PS50977"/>
    </source>
</evidence>
<feature type="domain" description="HTH tetR-type" evidence="6">
    <location>
        <begin position="32"/>
        <end position="92"/>
    </location>
</feature>
<organism evidence="7 8">
    <name type="scientific">Kitasatospora terrestris</name>
    <dbReference type="NCBI Taxonomy" id="258051"/>
    <lineage>
        <taxon>Bacteria</taxon>
        <taxon>Bacillati</taxon>
        <taxon>Actinomycetota</taxon>
        <taxon>Actinomycetes</taxon>
        <taxon>Kitasatosporales</taxon>
        <taxon>Streptomycetaceae</taxon>
        <taxon>Kitasatospora</taxon>
    </lineage>
</organism>
<dbReference type="Pfam" id="PF00440">
    <property type="entry name" value="TetR_N"/>
    <property type="match status" value="1"/>
</dbReference>
<comment type="caution">
    <text evidence="7">The sequence shown here is derived from an EMBL/GenBank/DDBJ whole genome shotgun (WGS) entry which is preliminary data.</text>
</comment>
<evidence type="ECO:0000256" key="2">
    <source>
        <dbReference type="ARBA" id="ARBA00023125"/>
    </source>
</evidence>
<dbReference type="Gene3D" id="1.10.357.10">
    <property type="entry name" value="Tetracycline Repressor, domain 2"/>
    <property type="match status" value="1"/>
</dbReference>
<dbReference type="InterPro" id="IPR001647">
    <property type="entry name" value="HTH_TetR"/>
</dbReference>
<feature type="compositionally biased region" description="Low complexity" evidence="5">
    <location>
        <begin position="146"/>
        <end position="157"/>
    </location>
</feature>
<dbReference type="InterPro" id="IPR036271">
    <property type="entry name" value="Tet_transcr_reg_TetR-rel_C_sf"/>
</dbReference>
<keyword evidence="1" id="KW-0805">Transcription regulation</keyword>
<dbReference type="PROSITE" id="PS50977">
    <property type="entry name" value="HTH_TETR_2"/>
    <property type="match status" value="1"/>
</dbReference>
<keyword evidence="3" id="KW-0804">Transcription</keyword>
<evidence type="ECO:0000256" key="3">
    <source>
        <dbReference type="ARBA" id="ARBA00023163"/>
    </source>
</evidence>
<dbReference type="InterPro" id="IPR025996">
    <property type="entry name" value="MT1864/Rv1816-like_C"/>
</dbReference>
<reference evidence="8" key="1">
    <citation type="journal article" date="2019" name="Int. J. Syst. Evol. Microbiol.">
        <title>The Global Catalogue of Microorganisms (GCM) 10K type strain sequencing project: providing services to taxonomists for standard genome sequencing and annotation.</title>
        <authorList>
            <consortium name="The Broad Institute Genomics Platform"/>
            <consortium name="The Broad Institute Genome Sequencing Center for Infectious Disease"/>
            <person name="Wu L."/>
            <person name="Ma J."/>
        </authorList>
    </citation>
    <scope>NUCLEOTIDE SEQUENCE [LARGE SCALE GENOMIC DNA]</scope>
    <source>
        <strain evidence="8">JCM 13006</strain>
    </source>
</reference>
<evidence type="ECO:0000256" key="4">
    <source>
        <dbReference type="PROSITE-ProRule" id="PRU00335"/>
    </source>
</evidence>
<dbReference type="SUPFAM" id="SSF48498">
    <property type="entry name" value="Tetracyclin repressor-like, C-terminal domain"/>
    <property type="match status" value="1"/>
</dbReference>
<evidence type="ECO:0000256" key="5">
    <source>
        <dbReference type="SAM" id="MobiDB-lite"/>
    </source>
</evidence>
<evidence type="ECO:0000313" key="8">
    <source>
        <dbReference type="Proteomes" id="UP001501752"/>
    </source>
</evidence>
<sequence>MLLIDTLAPQVDTVNIDRGKWMELANRTYHHGGLREALVEAGVALARTGGPSAVVLREAGRQVGVSHNAAYRHFRDREDLLAAVAAGCMEHLGRLMIERAAEVELPDPRDAAWARLEAIGRAYVDFALTEHGWFRTAFSGAVAHTAGPAEARPGPEAADPEDAGPDAADPDPYAQLALRLDELVEVGALPAERRAGAQYAAWSAVHGLSALLVDGPLRQLPEGERQTAVASVLGAVARGL</sequence>
<feature type="DNA-binding region" description="H-T-H motif" evidence="4">
    <location>
        <begin position="55"/>
        <end position="74"/>
    </location>
</feature>
<evidence type="ECO:0000313" key="7">
    <source>
        <dbReference type="EMBL" id="GAA4880734.1"/>
    </source>
</evidence>
<gene>
    <name evidence="7" type="ORF">GCM10023235_71250</name>
</gene>
<protein>
    <submittedName>
        <fullName evidence="7">TetR/AcrR family transcriptional regulator</fullName>
    </submittedName>
</protein>
<feature type="region of interest" description="Disordered" evidence="5">
    <location>
        <begin position="145"/>
        <end position="169"/>
    </location>
</feature>
<dbReference type="Pfam" id="PF13305">
    <property type="entry name" value="TetR_C_33"/>
    <property type="match status" value="1"/>
</dbReference>
<accession>A0ABP9EPQ1</accession>
<evidence type="ECO:0000256" key="1">
    <source>
        <dbReference type="ARBA" id="ARBA00023015"/>
    </source>
</evidence>
<dbReference type="Proteomes" id="UP001501752">
    <property type="component" value="Unassembled WGS sequence"/>
</dbReference>
<dbReference type="InterPro" id="IPR009057">
    <property type="entry name" value="Homeodomain-like_sf"/>
</dbReference>
<keyword evidence="8" id="KW-1185">Reference proteome</keyword>
<keyword evidence="2 4" id="KW-0238">DNA-binding</keyword>
<name>A0ABP9EPQ1_9ACTN</name>
<proteinExistence type="predicted"/>